<evidence type="ECO:0000313" key="5">
    <source>
        <dbReference type="Proteomes" id="UP001319104"/>
    </source>
</evidence>
<feature type="transmembrane region" description="Helical" evidence="2">
    <location>
        <begin position="12"/>
        <end position="36"/>
    </location>
</feature>
<dbReference type="Proteomes" id="UP001319104">
    <property type="component" value="Unassembled WGS sequence"/>
</dbReference>
<accession>A0AAP2G414</accession>
<gene>
    <name evidence="4" type="ORF">KI659_03115</name>
</gene>
<feature type="domain" description="Bacterial sugar transferase" evidence="3">
    <location>
        <begin position="7"/>
        <end position="178"/>
    </location>
</feature>
<dbReference type="Pfam" id="PF02397">
    <property type="entry name" value="Bac_transf"/>
    <property type="match status" value="1"/>
</dbReference>
<evidence type="ECO:0000313" key="4">
    <source>
        <dbReference type="EMBL" id="MBS9522998.1"/>
    </source>
</evidence>
<evidence type="ECO:0000256" key="2">
    <source>
        <dbReference type="SAM" id="Phobius"/>
    </source>
</evidence>
<dbReference type="GO" id="GO:0016780">
    <property type="term" value="F:phosphotransferase activity, for other substituted phosphate groups"/>
    <property type="evidence" value="ECO:0007669"/>
    <property type="project" value="TreeGrafter"/>
</dbReference>
<comment type="similarity">
    <text evidence="1">Belongs to the bacterial sugar transferase family.</text>
</comment>
<dbReference type="PANTHER" id="PTHR30576:SF8">
    <property type="entry name" value="UNDECAPRENYL-PHOSPHATE GALACTOSE PHOSPHOTRANSFERASE"/>
    <property type="match status" value="1"/>
</dbReference>
<dbReference type="InterPro" id="IPR003362">
    <property type="entry name" value="Bact_transf"/>
</dbReference>
<proteinExistence type="inferred from homology"/>
<organism evidence="4 5">
    <name type="scientific">Litoribacter ruber</name>
    <dbReference type="NCBI Taxonomy" id="702568"/>
    <lineage>
        <taxon>Bacteria</taxon>
        <taxon>Pseudomonadati</taxon>
        <taxon>Bacteroidota</taxon>
        <taxon>Cytophagia</taxon>
        <taxon>Cytophagales</taxon>
        <taxon>Cyclobacteriaceae</taxon>
        <taxon>Litoribacter</taxon>
    </lineage>
</organism>
<keyword evidence="2" id="KW-0812">Transmembrane</keyword>
<sequence length="210" mass="24600">MYYIFYKRLTDFVLALVALILVFPIFLPCLLANLIIHKGFPFFLQLRIGENEQPFYIIKLKTLKDVQFEGQTDLERLGLFGYWLRKTSLDEIPQLFLVLQGKMSLVGPRPLLIEYLPLYTPEQRRRHSVKPGITGWAQVNGRNTLDWQSKFNLDNYYVDHRSYRLDFKIMILTIGKVLTAQGVEGNETLFIEKFTGTPLHQLTQDITKRL</sequence>
<keyword evidence="2" id="KW-0472">Membrane</keyword>
<comment type="caution">
    <text evidence="4">The sequence shown here is derived from an EMBL/GenBank/DDBJ whole genome shotgun (WGS) entry which is preliminary data.</text>
</comment>
<name>A0AAP2G414_9BACT</name>
<dbReference type="RefSeq" id="WP_213943866.1">
    <property type="nucleotide sequence ID" value="NZ_JAHCMY010000001.1"/>
</dbReference>
<keyword evidence="5" id="KW-1185">Reference proteome</keyword>
<reference evidence="4 5" key="1">
    <citation type="submission" date="2021-05" db="EMBL/GenBank/DDBJ databases">
        <authorList>
            <person name="Zhang Z.D."/>
            <person name="Osman G."/>
        </authorList>
    </citation>
    <scope>NUCLEOTIDE SEQUENCE [LARGE SCALE GENOMIC DNA]</scope>
    <source>
        <strain evidence="4 5">KCTC 32217</strain>
    </source>
</reference>
<keyword evidence="4" id="KW-0808">Transferase</keyword>
<dbReference type="EMBL" id="JAHCMY010000001">
    <property type="protein sequence ID" value="MBS9522998.1"/>
    <property type="molecule type" value="Genomic_DNA"/>
</dbReference>
<keyword evidence="2" id="KW-1133">Transmembrane helix</keyword>
<dbReference type="AlphaFoldDB" id="A0AAP2G414"/>
<dbReference type="PANTHER" id="PTHR30576">
    <property type="entry name" value="COLANIC BIOSYNTHESIS UDP-GLUCOSE LIPID CARRIER TRANSFERASE"/>
    <property type="match status" value="1"/>
</dbReference>
<protein>
    <submittedName>
        <fullName evidence="4">Sugar transferase</fullName>
    </submittedName>
</protein>
<evidence type="ECO:0000259" key="3">
    <source>
        <dbReference type="Pfam" id="PF02397"/>
    </source>
</evidence>
<evidence type="ECO:0000256" key="1">
    <source>
        <dbReference type="ARBA" id="ARBA00006464"/>
    </source>
</evidence>